<feature type="compositionally biased region" description="Polar residues" evidence="1">
    <location>
        <begin position="357"/>
        <end position="376"/>
    </location>
</feature>
<proteinExistence type="predicted"/>
<sequence>MSLLSSKKSSWLSSVAAAMSLLSLASLPLASGQSLVLEMDGFCVSSIRKFSGIRARLDENEYMSLVDYYGGEVTDTSRPIYKGIFNQFASSVCDHLFGVNNPQADGFECDGSTIPFFPGSRNVMESVYLFKLCESTLLEVDPPEWITKESESESPTASNDGNTGKAPTNAPTASPTEIPSGTPTASPTVTASTTPSATLSNSPTSSPTLLRSSSPSESPTITASPTVSSRPSSLPSSSPSDAPTISSQPSFTPSVSSAPSASPSDAPSNSPIIAGGVDGIQSQSRISKGAVAGISAASVVIALIALCWAGPMLWKRGRKNNDAGDEDVESKVLTKHLGVQFPLKLQQENEPVKDNDSTNNSFRVGPPSRSSSFASNVDISDSPVKLFFDQENQDVNTPLI</sequence>
<evidence type="ECO:0000256" key="3">
    <source>
        <dbReference type="SAM" id="SignalP"/>
    </source>
</evidence>
<feature type="signal peptide" evidence="3">
    <location>
        <begin position="1"/>
        <end position="32"/>
    </location>
</feature>
<keyword evidence="2" id="KW-1133">Transmembrane helix</keyword>
<protein>
    <submittedName>
        <fullName evidence="4">Uncharacterized protein</fullName>
    </submittedName>
</protein>
<dbReference type="EMBL" id="HBIO01013494">
    <property type="protein sequence ID" value="CAE0465640.1"/>
    <property type="molecule type" value="Transcribed_RNA"/>
</dbReference>
<feature type="compositionally biased region" description="Low complexity" evidence="1">
    <location>
        <begin position="179"/>
        <end position="271"/>
    </location>
</feature>
<accession>A0A7S3Q4P1</accession>
<feature type="chain" id="PRO_5031547705" evidence="3">
    <location>
        <begin position="33"/>
        <end position="400"/>
    </location>
</feature>
<keyword evidence="2" id="KW-0812">Transmembrane</keyword>
<organism evidence="4">
    <name type="scientific">Chaetoceros debilis</name>
    <dbReference type="NCBI Taxonomy" id="122233"/>
    <lineage>
        <taxon>Eukaryota</taxon>
        <taxon>Sar</taxon>
        <taxon>Stramenopiles</taxon>
        <taxon>Ochrophyta</taxon>
        <taxon>Bacillariophyta</taxon>
        <taxon>Coscinodiscophyceae</taxon>
        <taxon>Chaetocerotophycidae</taxon>
        <taxon>Chaetocerotales</taxon>
        <taxon>Chaetocerotaceae</taxon>
        <taxon>Chaetoceros</taxon>
    </lineage>
</organism>
<keyword evidence="3" id="KW-0732">Signal</keyword>
<dbReference type="AlphaFoldDB" id="A0A7S3Q4P1"/>
<gene>
    <name evidence="4" type="ORF">CDEB00056_LOCUS10481</name>
</gene>
<evidence type="ECO:0000256" key="2">
    <source>
        <dbReference type="SAM" id="Phobius"/>
    </source>
</evidence>
<feature type="region of interest" description="Disordered" evidence="1">
    <location>
        <begin position="147"/>
        <end position="276"/>
    </location>
</feature>
<feature type="region of interest" description="Disordered" evidence="1">
    <location>
        <begin position="345"/>
        <end position="376"/>
    </location>
</feature>
<feature type="compositionally biased region" description="Polar residues" evidence="1">
    <location>
        <begin position="153"/>
        <end position="177"/>
    </location>
</feature>
<evidence type="ECO:0000256" key="1">
    <source>
        <dbReference type="SAM" id="MobiDB-lite"/>
    </source>
</evidence>
<evidence type="ECO:0000313" key="4">
    <source>
        <dbReference type="EMBL" id="CAE0465640.1"/>
    </source>
</evidence>
<feature type="transmembrane region" description="Helical" evidence="2">
    <location>
        <begin position="290"/>
        <end position="309"/>
    </location>
</feature>
<keyword evidence="2" id="KW-0472">Membrane</keyword>
<reference evidence="4" key="1">
    <citation type="submission" date="2021-01" db="EMBL/GenBank/DDBJ databases">
        <authorList>
            <person name="Corre E."/>
            <person name="Pelletier E."/>
            <person name="Niang G."/>
            <person name="Scheremetjew M."/>
            <person name="Finn R."/>
            <person name="Kale V."/>
            <person name="Holt S."/>
            <person name="Cochrane G."/>
            <person name="Meng A."/>
            <person name="Brown T."/>
            <person name="Cohen L."/>
        </authorList>
    </citation>
    <scope>NUCLEOTIDE SEQUENCE</scope>
    <source>
        <strain evidence="4">MM31A-1</strain>
    </source>
</reference>
<name>A0A7S3Q4P1_9STRA</name>